<dbReference type="PANTHER" id="PTHR11669:SF0">
    <property type="entry name" value="PROTEIN STICHEL-LIKE 2"/>
    <property type="match status" value="1"/>
</dbReference>
<evidence type="ECO:0000313" key="16">
    <source>
        <dbReference type="Proteomes" id="UP001057025"/>
    </source>
</evidence>
<dbReference type="InterPro" id="IPR022754">
    <property type="entry name" value="DNA_pol_III_gamma-3"/>
</dbReference>
<evidence type="ECO:0000256" key="3">
    <source>
        <dbReference type="ARBA" id="ARBA00022679"/>
    </source>
</evidence>
<dbReference type="Gene3D" id="3.40.50.300">
    <property type="entry name" value="P-loop containing nucleotide triphosphate hydrolases"/>
    <property type="match status" value="1"/>
</dbReference>
<dbReference type="Pfam" id="PF13177">
    <property type="entry name" value="DNA_pol3_delta2"/>
    <property type="match status" value="1"/>
</dbReference>
<sequence>MSYQALYRVWRPQRFDEIVGQQVITKTLKNALITDQISHAYLFSGPRGTGKTSTAKILAKAVNCEHLKDGEPCNECATCVAINQGSLNDVIEIDAASNNGVEEIRNIRDKAKYAPTEASYKVYIIDEVHMLSTGAFNALLKTLEEPPAHVIFILATTEPHKIPATILSRLQRFDFRRISAADIAAQMKKILESKQVQFDERAVKIIAKSAEGGMRDALSILDQALSYDSQQLTYESALQVTGSVARDELQRYFEAVVAGDVSTGLQVVTATLAAGKDASQFIEDLVDYCQSLLLYQQDEALVSADELGLLGDHFQQIAGSLAKHRIYRFVEIMNEVQQQLRFTYHPDLYLDILTVRLSDEQEEQAAPTAPESASAYQQLEQQVAQLQQQLQALEQRPTSAAPALAQAQSDQPVSKRTVPNNPKAPKPDVNGIFGILDAATKADLEQYRSNWGALLQLLSVTQRAVLHVARPVAASEAGVVIAFDYGFLYQKAGSDEQLMTALEQGLEQLLGRIPQVYFVPKEEWPTLRQEYLQQHPRGGKINDKETSSVAEPQAEQPVAKSDPTEEPKSVRKAKELFGDELVNVEND</sequence>
<dbReference type="SUPFAM" id="SSF52540">
    <property type="entry name" value="P-loop containing nucleoside triphosphate hydrolases"/>
    <property type="match status" value="1"/>
</dbReference>
<reference evidence="15" key="1">
    <citation type="submission" date="2022-05" db="EMBL/GenBank/DDBJ databases">
        <authorList>
            <person name="Oliphant S.A."/>
            <person name="Watson-Haigh N.S."/>
            <person name="Sumby K.M."/>
            <person name="Gardner J.M."/>
            <person name="Jiranek V."/>
        </authorList>
    </citation>
    <scope>NUCLEOTIDE SEQUENCE</scope>
    <source>
        <strain evidence="15">KI11_C11</strain>
    </source>
</reference>
<keyword evidence="16" id="KW-1185">Reference proteome</keyword>
<evidence type="ECO:0000256" key="9">
    <source>
        <dbReference type="ARBA" id="ARBA00022840"/>
    </source>
</evidence>
<evidence type="ECO:0000256" key="11">
    <source>
        <dbReference type="ARBA" id="ARBA00049244"/>
    </source>
</evidence>
<keyword evidence="12" id="KW-0175">Coiled coil</keyword>
<dbReference type="NCBIfam" id="TIGR02397">
    <property type="entry name" value="dnaX_nterm"/>
    <property type="match status" value="1"/>
</dbReference>
<feature type="compositionally biased region" description="Basic and acidic residues" evidence="13">
    <location>
        <begin position="562"/>
        <end position="577"/>
    </location>
</feature>
<keyword evidence="6" id="KW-0479">Metal-binding</keyword>
<dbReference type="PRINTS" id="PR00300">
    <property type="entry name" value="CLPPROTEASEA"/>
</dbReference>
<evidence type="ECO:0000313" key="15">
    <source>
        <dbReference type="EMBL" id="USS87832.1"/>
    </source>
</evidence>
<protein>
    <recommendedName>
        <fullName evidence="2">DNA-directed DNA polymerase</fullName>
        <ecNumber evidence="2">2.7.7.7</ecNumber>
    </recommendedName>
</protein>
<keyword evidence="3 15" id="KW-0808">Transferase</keyword>
<dbReference type="CDD" id="cd18137">
    <property type="entry name" value="HLD_clamp_pol_III_gamma_tau"/>
    <property type="match status" value="1"/>
</dbReference>
<evidence type="ECO:0000256" key="8">
    <source>
        <dbReference type="ARBA" id="ARBA00022833"/>
    </source>
</evidence>
<evidence type="ECO:0000256" key="7">
    <source>
        <dbReference type="ARBA" id="ARBA00022741"/>
    </source>
</evidence>
<keyword evidence="4 15" id="KW-0548">Nucleotidyltransferase</keyword>
<evidence type="ECO:0000256" key="4">
    <source>
        <dbReference type="ARBA" id="ARBA00022695"/>
    </source>
</evidence>
<dbReference type="RefSeq" id="WP_252797122.1">
    <property type="nucleotide sequence ID" value="NZ_CP097118.1"/>
</dbReference>
<dbReference type="Gene3D" id="1.20.272.10">
    <property type="match status" value="1"/>
</dbReference>
<evidence type="ECO:0000256" key="12">
    <source>
        <dbReference type="SAM" id="Coils"/>
    </source>
</evidence>
<feature type="compositionally biased region" description="Polar residues" evidence="13">
    <location>
        <begin position="406"/>
        <end position="420"/>
    </location>
</feature>
<comment type="catalytic activity">
    <reaction evidence="11">
        <text>DNA(n) + a 2'-deoxyribonucleoside 5'-triphosphate = DNA(n+1) + diphosphate</text>
        <dbReference type="Rhea" id="RHEA:22508"/>
        <dbReference type="Rhea" id="RHEA-COMP:17339"/>
        <dbReference type="Rhea" id="RHEA-COMP:17340"/>
        <dbReference type="ChEBI" id="CHEBI:33019"/>
        <dbReference type="ChEBI" id="CHEBI:61560"/>
        <dbReference type="ChEBI" id="CHEBI:173112"/>
        <dbReference type="EC" id="2.7.7.7"/>
    </reaction>
</comment>
<evidence type="ECO:0000256" key="10">
    <source>
        <dbReference type="ARBA" id="ARBA00022932"/>
    </source>
</evidence>
<evidence type="ECO:0000256" key="1">
    <source>
        <dbReference type="ARBA" id="ARBA00006360"/>
    </source>
</evidence>
<dbReference type="InterPro" id="IPR001270">
    <property type="entry name" value="ClpA/B"/>
</dbReference>
<keyword evidence="8" id="KW-0862">Zinc</keyword>
<keyword evidence="7" id="KW-0547">Nucleotide-binding</keyword>
<evidence type="ECO:0000256" key="2">
    <source>
        <dbReference type="ARBA" id="ARBA00012417"/>
    </source>
</evidence>
<feature type="region of interest" description="Disordered" evidence="13">
    <location>
        <begin position="397"/>
        <end position="426"/>
    </location>
</feature>
<dbReference type="Pfam" id="PF12169">
    <property type="entry name" value="DNA_pol3_gamma3"/>
    <property type="match status" value="1"/>
</dbReference>
<keyword evidence="5" id="KW-0235">DNA replication</keyword>
<dbReference type="InterPro" id="IPR012763">
    <property type="entry name" value="DNA_pol_III_sug/sutau_N"/>
</dbReference>
<dbReference type="PANTHER" id="PTHR11669">
    <property type="entry name" value="REPLICATION FACTOR C / DNA POLYMERASE III GAMMA-TAU SUBUNIT"/>
    <property type="match status" value="1"/>
</dbReference>
<accession>A0ABY5BRU7</accession>
<keyword evidence="9" id="KW-0067">ATP-binding</keyword>
<dbReference type="Proteomes" id="UP001057025">
    <property type="component" value="Chromosome"/>
</dbReference>
<evidence type="ECO:0000259" key="14">
    <source>
        <dbReference type="SMART" id="SM00382"/>
    </source>
</evidence>
<dbReference type="InterPro" id="IPR045085">
    <property type="entry name" value="HLD_clamp_pol_III_gamma_tau"/>
</dbReference>
<dbReference type="Gene3D" id="1.10.8.60">
    <property type="match status" value="1"/>
</dbReference>
<gene>
    <name evidence="15" type="primary">dnaX</name>
    <name evidence="15" type="ORF">M3M39_06955</name>
</gene>
<keyword evidence="10" id="KW-0239">DNA-directed DNA polymerase</keyword>
<evidence type="ECO:0000256" key="5">
    <source>
        <dbReference type="ARBA" id="ARBA00022705"/>
    </source>
</evidence>
<dbReference type="SMART" id="SM00382">
    <property type="entry name" value="AAA"/>
    <property type="match status" value="1"/>
</dbReference>
<dbReference type="NCBIfam" id="NF004046">
    <property type="entry name" value="PRK05563.1"/>
    <property type="match status" value="1"/>
</dbReference>
<evidence type="ECO:0000256" key="6">
    <source>
        <dbReference type="ARBA" id="ARBA00022723"/>
    </source>
</evidence>
<comment type="similarity">
    <text evidence="1">Belongs to the DnaX/STICHEL family.</text>
</comment>
<dbReference type="SUPFAM" id="SSF48019">
    <property type="entry name" value="post-AAA+ oligomerization domain-like"/>
    <property type="match status" value="1"/>
</dbReference>
<dbReference type="EMBL" id="CP097118">
    <property type="protein sequence ID" value="USS87832.1"/>
    <property type="molecule type" value="Genomic_DNA"/>
</dbReference>
<feature type="region of interest" description="Disordered" evidence="13">
    <location>
        <begin position="537"/>
        <end position="587"/>
    </location>
</feature>
<dbReference type="InterPro" id="IPR008921">
    <property type="entry name" value="DNA_pol3_clamp-load_cplx_C"/>
</dbReference>
<dbReference type="CDD" id="cd00009">
    <property type="entry name" value="AAA"/>
    <property type="match status" value="1"/>
</dbReference>
<feature type="coiled-coil region" evidence="12">
    <location>
        <begin position="369"/>
        <end position="396"/>
    </location>
</feature>
<dbReference type="InterPro" id="IPR027417">
    <property type="entry name" value="P-loop_NTPase"/>
</dbReference>
<organism evidence="15 16">
    <name type="scientific">Fructilactobacillus hinvesii</name>
    <dbReference type="NCBI Taxonomy" id="2940300"/>
    <lineage>
        <taxon>Bacteria</taxon>
        <taxon>Bacillati</taxon>
        <taxon>Bacillota</taxon>
        <taxon>Bacilli</taxon>
        <taxon>Lactobacillales</taxon>
        <taxon>Lactobacillaceae</taxon>
        <taxon>Fructilactobacillus</taxon>
    </lineage>
</organism>
<dbReference type="EC" id="2.7.7.7" evidence="2"/>
<dbReference type="InterPro" id="IPR003593">
    <property type="entry name" value="AAA+_ATPase"/>
</dbReference>
<evidence type="ECO:0000256" key="13">
    <source>
        <dbReference type="SAM" id="MobiDB-lite"/>
    </source>
</evidence>
<proteinExistence type="inferred from homology"/>
<dbReference type="Pfam" id="PF22608">
    <property type="entry name" value="DNAX_ATPase_lid"/>
    <property type="match status" value="1"/>
</dbReference>
<name>A0ABY5BRU7_9LACO</name>
<feature type="domain" description="AAA+ ATPase" evidence="14">
    <location>
        <begin position="37"/>
        <end position="179"/>
    </location>
</feature>
<dbReference type="InterPro" id="IPR050238">
    <property type="entry name" value="DNA_Rep/Repair_Clamp_Loader"/>
</dbReference>
<dbReference type="GO" id="GO:0003887">
    <property type="term" value="F:DNA-directed DNA polymerase activity"/>
    <property type="evidence" value="ECO:0007669"/>
    <property type="project" value="UniProtKB-EC"/>
</dbReference>